<comment type="caution">
    <text evidence="2">The sequence shown here is derived from an EMBL/GenBank/DDBJ whole genome shotgun (WGS) entry which is preliminary data.</text>
</comment>
<dbReference type="Gene3D" id="3.60.15.10">
    <property type="entry name" value="Ribonuclease Z/Hydroxyacylglutathione hydrolase-like"/>
    <property type="match status" value="1"/>
</dbReference>
<evidence type="ECO:0000259" key="1">
    <source>
        <dbReference type="Pfam" id="PF00753"/>
    </source>
</evidence>
<feature type="domain" description="Metallo-beta-lactamase" evidence="1">
    <location>
        <begin position="40"/>
        <end position="80"/>
    </location>
</feature>
<protein>
    <recommendedName>
        <fullName evidence="1">Metallo-beta-lactamase domain-containing protein</fullName>
    </recommendedName>
</protein>
<dbReference type="EMBL" id="NVUL01000093">
    <property type="protein sequence ID" value="PCI74785.1"/>
    <property type="molecule type" value="Genomic_DNA"/>
</dbReference>
<evidence type="ECO:0000313" key="3">
    <source>
        <dbReference type="Proteomes" id="UP000218767"/>
    </source>
</evidence>
<dbReference type="PANTHER" id="PTHR43705">
    <property type="entry name" value="HYDROXYACYLGLUTATHIONE HYDROLASE"/>
    <property type="match status" value="1"/>
</dbReference>
<dbReference type="AlphaFoldDB" id="A0A2A4WY82"/>
<name>A0A2A4WY82_9GAMM</name>
<dbReference type="InterPro" id="IPR050110">
    <property type="entry name" value="Glyoxalase_II_hydrolase"/>
</dbReference>
<dbReference type="PANTHER" id="PTHR43705:SF1">
    <property type="entry name" value="HYDROXYACYLGLUTATHIONE HYDROLASE GLOB"/>
    <property type="match status" value="1"/>
</dbReference>
<dbReference type="Pfam" id="PF00753">
    <property type="entry name" value="Lactamase_B"/>
    <property type="match status" value="1"/>
</dbReference>
<gene>
    <name evidence="2" type="ORF">COB20_14510</name>
</gene>
<accession>A0A2A4WY82</accession>
<dbReference type="InterPro" id="IPR036866">
    <property type="entry name" value="RibonucZ/Hydroxyglut_hydro"/>
</dbReference>
<dbReference type="Proteomes" id="UP000218767">
    <property type="component" value="Unassembled WGS sequence"/>
</dbReference>
<reference evidence="3" key="1">
    <citation type="submission" date="2017-08" db="EMBL/GenBank/DDBJ databases">
        <title>A dynamic microbial community with high functional redundancy inhabits the cold, oxic subseafloor aquifer.</title>
        <authorList>
            <person name="Tully B.J."/>
            <person name="Wheat C.G."/>
            <person name="Glazer B.T."/>
            <person name="Huber J.A."/>
        </authorList>
    </citation>
    <scope>NUCLEOTIDE SEQUENCE [LARGE SCALE GENOMIC DNA]</scope>
</reference>
<evidence type="ECO:0000313" key="2">
    <source>
        <dbReference type="EMBL" id="PCI74785.1"/>
    </source>
</evidence>
<dbReference type="InterPro" id="IPR001279">
    <property type="entry name" value="Metallo-B-lactamas"/>
</dbReference>
<dbReference type="SUPFAM" id="SSF56281">
    <property type="entry name" value="Metallo-hydrolase/oxidoreductase"/>
    <property type="match status" value="1"/>
</dbReference>
<proteinExistence type="predicted"/>
<sequence>MISAIQPIPSSTDNTIWAASKSDSRRVCVVDSSEAQPIVEYLESNDLQPSDILITHHHPDHAGGIQELTNRYSCRVAGPSSSGIKGICDFVFEGNSVTLLDRSFSVIEVSCHTL</sequence>
<organism evidence="2 3">
    <name type="scientific">SAR86 cluster bacterium</name>
    <dbReference type="NCBI Taxonomy" id="2030880"/>
    <lineage>
        <taxon>Bacteria</taxon>
        <taxon>Pseudomonadati</taxon>
        <taxon>Pseudomonadota</taxon>
        <taxon>Gammaproteobacteria</taxon>
        <taxon>SAR86 cluster</taxon>
    </lineage>
</organism>